<dbReference type="GO" id="GO:0003677">
    <property type="term" value="F:DNA binding"/>
    <property type="evidence" value="ECO:0007669"/>
    <property type="project" value="UniProtKB-UniRule"/>
</dbReference>
<keyword evidence="4 9" id="KW-0159">Chromosome partition</keyword>
<dbReference type="STRING" id="1862672.BO225_04345"/>
<evidence type="ECO:0000256" key="4">
    <source>
        <dbReference type="ARBA" id="ARBA00022829"/>
    </source>
</evidence>
<keyword evidence="6 9" id="KW-0238">DNA-binding</keyword>
<dbReference type="GO" id="GO:0005737">
    <property type="term" value="C:cytoplasm"/>
    <property type="evidence" value="ECO:0007669"/>
    <property type="project" value="UniProtKB-SubCell"/>
</dbReference>
<comment type="similarity">
    <text evidence="9">Belongs to the 'phage' integrase family. XerC subfamily.</text>
</comment>
<dbReference type="GO" id="GO:0007059">
    <property type="term" value="P:chromosome segregation"/>
    <property type="evidence" value="ECO:0007669"/>
    <property type="project" value="UniProtKB-UniRule"/>
</dbReference>
<evidence type="ECO:0000259" key="10">
    <source>
        <dbReference type="PROSITE" id="PS51898"/>
    </source>
</evidence>
<evidence type="ECO:0000256" key="9">
    <source>
        <dbReference type="HAMAP-Rule" id="MF_01808"/>
    </source>
</evidence>
<gene>
    <name evidence="9" type="primary">xerC</name>
    <name evidence="12" type="ORF">BO225_04345</name>
</gene>
<evidence type="ECO:0000256" key="2">
    <source>
        <dbReference type="ARBA" id="ARBA00022490"/>
    </source>
</evidence>
<sequence>MNDLIERFLAYIYRTHSQSADTAEAYSRDLNQLKDYLEAHSIQNFEDVDRKTFMAFLAELRVLPNGKTSSNATICRKLSAYRSFYQYLNEYIGIQANPLETIQSPKRSRKIPSFLFLHEIQTFLDTYDTSKLNELRDKTMFTLLYASGLRLSELIDLKWVDIDLDARIVHVLGKGNKERIVPFYKGLVPLLKEYKLRYWMHYAKDGEEFVFLSNRGTKMSARGVQYLMQKHADAIDFRMKVHPHMFRHSFATHLLDNGADIRIVQELLGHSSLSTTQIYTHVSMNHLSEVYENAHPMAGKGI</sequence>
<keyword evidence="3 9" id="KW-0132">Cell division</keyword>
<name>A0A1U7NNL2_9FIRM</name>
<evidence type="ECO:0000313" key="12">
    <source>
        <dbReference type="EMBL" id="OLU46917.1"/>
    </source>
</evidence>
<dbReference type="Proteomes" id="UP000186705">
    <property type="component" value="Unassembled WGS sequence"/>
</dbReference>
<dbReference type="PROSITE" id="PS51898">
    <property type="entry name" value="TYR_RECOMBINASE"/>
    <property type="match status" value="1"/>
</dbReference>
<feature type="active site" description="O-(3'-phospho-DNA)-tyrosine intermediate" evidence="9">
    <location>
        <position position="279"/>
    </location>
</feature>
<dbReference type="AlphaFoldDB" id="A0A1U7NNL2"/>
<dbReference type="GO" id="GO:0009037">
    <property type="term" value="F:tyrosine-based site-specific recombinase activity"/>
    <property type="evidence" value="ECO:0007669"/>
    <property type="project" value="UniProtKB-UniRule"/>
</dbReference>
<dbReference type="CDD" id="cd00798">
    <property type="entry name" value="INT_XerDC_C"/>
    <property type="match status" value="1"/>
</dbReference>
<evidence type="ECO:0000259" key="11">
    <source>
        <dbReference type="PROSITE" id="PS51900"/>
    </source>
</evidence>
<comment type="subcellular location">
    <subcellularLocation>
        <location evidence="1 9">Cytoplasm</location>
    </subcellularLocation>
</comment>
<dbReference type="Pfam" id="PF00589">
    <property type="entry name" value="Phage_integrase"/>
    <property type="match status" value="1"/>
</dbReference>
<comment type="subunit">
    <text evidence="9">Forms a cyclic heterotetrameric complex composed of two molecules of XerC and two molecules of XerD.</text>
</comment>
<dbReference type="InterPro" id="IPR023009">
    <property type="entry name" value="Tyrosine_recombinase_XerC/XerD"/>
</dbReference>
<keyword evidence="13" id="KW-1185">Reference proteome</keyword>
<dbReference type="PROSITE" id="PS51900">
    <property type="entry name" value="CB"/>
    <property type="match status" value="1"/>
</dbReference>
<evidence type="ECO:0000256" key="3">
    <source>
        <dbReference type="ARBA" id="ARBA00022618"/>
    </source>
</evidence>
<dbReference type="GeneID" id="78275179"/>
<feature type="active site" evidence="9">
    <location>
        <position position="244"/>
    </location>
</feature>
<evidence type="ECO:0000256" key="5">
    <source>
        <dbReference type="ARBA" id="ARBA00022908"/>
    </source>
</evidence>
<dbReference type="InterPro" id="IPR011010">
    <property type="entry name" value="DNA_brk_join_enz"/>
</dbReference>
<keyword evidence="8 9" id="KW-0131">Cell cycle</keyword>
<dbReference type="NCBIfam" id="NF001399">
    <property type="entry name" value="PRK00283.1"/>
    <property type="match status" value="1"/>
</dbReference>
<dbReference type="InterPro" id="IPR013762">
    <property type="entry name" value="Integrase-like_cat_sf"/>
</dbReference>
<dbReference type="GO" id="GO:0051301">
    <property type="term" value="P:cell division"/>
    <property type="evidence" value="ECO:0007669"/>
    <property type="project" value="UniProtKB-KW"/>
</dbReference>
<dbReference type="OrthoDB" id="283809at2"/>
<dbReference type="InterPro" id="IPR004107">
    <property type="entry name" value="Integrase_SAM-like_N"/>
</dbReference>
<dbReference type="EMBL" id="MPKA01000057">
    <property type="protein sequence ID" value="OLU46917.1"/>
    <property type="molecule type" value="Genomic_DNA"/>
</dbReference>
<accession>A0A1U7NNL2</accession>
<keyword evidence="2 9" id="KW-0963">Cytoplasm</keyword>
<keyword evidence="5 9" id="KW-0229">DNA integration</keyword>
<reference evidence="12 13" key="1">
    <citation type="submission" date="2016-11" db="EMBL/GenBank/DDBJ databases">
        <title>Description of two novel members of the family Erysipelotrichaceae: Ileibacterium lipovorans gen. nov., sp. nov. and Dubosiella newyorkensis, gen. nov., sp. nov.</title>
        <authorList>
            <person name="Cox L.M."/>
            <person name="Sohn J."/>
            <person name="Tyrrell K.L."/>
            <person name="Citron D.M."/>
            <person name="Lawson P.A."/>
            <person name="Patel N.B."/>
            <person name="Iizumi T."/>
            <person name="Perez-Perez G.I."/>
            <person name="Goldstein E.J."/>
            <person name="Blaser M.J."/>
        </authorList>
    </citation>
    <scope>NUCLEOTIDE SEQUENCE [LARGE SCALE GENOMIC DNA]</scope>
    <source>
        <strain evidence="12 13">NYU-BL-A4</strain>
    </source>
</reference>
<feature type="active site" evidence="9">
    <location>
        <position position="174"/>
    </location>
</feature>
<dbReference type="NCBIfam" id="NF040815">
    <property type="entry name" value="recomb_XerA_Arch"/>
    <property type="match status" value="1"/>
</dbReference>
<feature type="active site" evidence="9">
    <location>
        <position position="150"/>
    </location>
</feature>
<protein>
    <recommendedName>
        <fullName evidence="9">Tyrosine recombinase XerC</fullName>
    </recommendedName>
</protein>
<dbReference type="RefSeq" id="WP_076341064.1">
    <property type="nucleotide sequence ID" value="NZ_CAPDDE010000017.1"/>
</dbReference>
<dbReference type="InterPro" id="IPR010998">
    <property type="entry name" value="Integrase_recombinase_N"/>
</dbReference>
<organism evidence="12 13">
    <name type="scientific">Dubosiella newyorkensis</name>
    <dbReference type="NCBI Taxonomy" id="1862672"/>
    <lineage>
        <taxon>Bacteria</taxon>
        <taxon>Bacillati</taxon>
        <taxon>Bacillota</taxon>
        <taxon>Erysipelotrichia</taxon>
        <taxon>Erysipelotrichales</taxon>
        <taxon>Erysipelotrichaceae</taxon>
        <taxon>Dubosiella</taxon>
    </lineage>
</organism>
<feature type="domain" description="Core-binding (CB)" evidence="11">
    <location>
        <begin position="1"/>
        <end position="89"/>
    </location>
</feature>
<comment type="function">
    <text evidence="9">Site-specific tyrosine recombinase, which acts by catalyzing the cutting and rejoining of the recombining DNA molecules. The XerC-XerD complex is essential to convert dimers of the bacterial chromosome into monomers to permit their segregation at cell division. It also contributes to the segregational stability of plasmids.</text>
</comment>
<dbReference type="InterPro" id="IPR050090">
    <property type="entry name" value="Tyrosine_recombinase_XerCD"/>
</dbReference>
<feature type="domain" description="Tyr recombinase" evidence="10">
    <location>
        <begin position="110"/>
        <end position="292"/>
    </location>
</feature>
<dbReference type="GO" id="GO:0006313">
    <property type="term" value="P:DNA transposition"/>
    <property type="evidence" value="ECO:0007669"/>
    <property type="project" value="UniProtKB-UniRule"/>
</dbReference>
<dbReference type="Pfam" id="PF02899">
    <property type="entry name" value="Phage_int_SAM_1"/>
    <property type="match status" value="1"/>
</dbReference>
<dbReference type="Gene3D" id="1.10.443.10">
    <property type="entry name" value="Intergrase catalytic core"/>
    <property type="match status" value="1"/>
</dbReference>
<evidence type="ECO:0000256" key="8">
    <source>
        <dbReference type="ARBA" id="ARBA00023306"/>
    </source>
</evidence>
<comment type="caution">
    <text evidence="12">The sequence shown here is derived from an EMBL/GenBank/DDBJ whole genome shotgun (WGS) entry which is preliminary data.</text>
</comment>
<evidence type="ECO:0000256" key="7">
    <source>
        <dbReference type="ARBA" id="ARBA00023172"/>
    </source>
</evidence>
<dbReference type="HAMAP" id="MF_01808">
    <property type="entry name" value="Recomb_XerC_XerD"/>
    <property type="match status" value="1"/>
</dbReference>
<feature type="active site" evidence="9">
    <location>
        <position position="270"/>
    </location>
</feature>
<dbReference type="Gene3D" id="1.10.150.130">
    <property type="match status" value="1"/>
</dbReference>
<dbReference type="InterPro" id="IPR044068">
    <property type="entry name" value="CB"/>
</dbReference>
<dbReference type="PANTHER" id="PTHR30349">
    <property type="entry name" value="PHAGE INTEGRASE-RELATED"/>
    <property type="match status" value="1"/>
</dbReference>
<evidence type="ECO:0000313" key="13">
    <source>
        <dbReference type="Proteomes" id="UP000186705"/>
    </source>
</evidence>
<dbReference type="InterPro" id="IPR002104">
    <property type="entry name" value="Integrase_catalytic"/>
</dbReference>
<proteinExistence type="inferred from homology"/>
<evidence type="ECO:0000256" key="6">
    <source>
        <dbReference type="ARBA" id="ARBA00023125"/>
    </source>
</evidence>
<keyword evidence="7 9" id="KW-0233">DNA recombination</keyword>
<feature type="active site" evidence="9">
    <location>
        <position position="247"/>
    </location>
</feature>
<dbReference type="PANTHER" id="PTHR30349:SF41">
    <property type="entry name" value="INTEGRASE_RECOMBINASE PROTEIN MJ0367-RELATED"/>
    <property type="match status" value="1"/>
</dbReference>
<evidence type="ECO:0000256" key="1">
    <source>
        <dbReference type="ARBA" id="ARBA00004496"/>
    </source>
</evidence>
<dbReference type="SUPFAM" id="SSF56349">
    <property type="entry name" value="DNA breaking-rejoining enzymes"/>
    <property type="match status" value="1"/>
</dbReference>